<dbReference type="EMBL" id="QWLV01000001">
    <property type="protein sequence ID" value="RHW19273.1"/>
    <property type="molecule type" value="Genomic_DNA"/>
</dbReference>
<keyword evidence="6" id="KW-1185">Reference proteome</keyword>
<dbReference type="PANTHER" id="PTHR11559">
    <property type="entry name" value="CARBOXYLESTERASE"/>
    <property type="match status" value="1"/>
</dbReference>
<accession>A0A396RXS4</accession>
<dbReference type="RefSeq" id="WP_118862778.1">
    <property type="nucleotide sequence ID" value="NZ_QWLV01000001.1"/>
</dbReference>
<organism evidence="5 6">
    <name type="scientific">Sphingomonas gilva</name>
    <dbReference type="NCBI Taxonomy" id="2305907"/>
    <lineage>
        <taxon>Bacteria</taxon>
        <taxon>Pseudomonadati</taxon>
        <taxon>Pseudomonadota</taxon>
        <taxon>Alphaproteobacteria</taxon>
        <taxon>Sphingomonadales</taxon>
        <taxon>Sphingomonadaceae</taxon>
        <taxon>Sphingomonas</taxon>
    </lineage>
</organism>
<evidence type="ECO:0000256" key="1">
    <source>
        <dbReference type="ARBA" id="ARBA00005964"/>
    </source>
</evidence>
<dbReference type="InterPro" id="IPR019826">
    <property type="entry name" value="Carboxylesterase_B_AS"/>
</dbReference>
<dbReference type="AlphaFoldDB" id="A0A396RXS4"/>
<evidence type="ECO:0000313" key="6">
    <source>
        <dbReference type="Proteomes" id="UP000266693"/>
    </source>
</evidence>
<comment type="caution">
    <text evidence="5">The sequence shown here is derived from an EMBL/GenBank/DDBJ whole genome shotgun (WGS) entry which is preliminary data.</text>
</comment>
<dbReference type="GO" id="GO:0016787">
    <property type="term" value="F:hydrolase activity"/>
    <property type="evidence" value="ECO:0007669"/>
    <property type="project" value="UniProtKB-KW"/>
</dbReference>
<evidence type="ECO:0000259" key="4">
    <source>
        <dbReference type="Pfam" id="PF00135"/>
    </source>
</evidence>
<evidence type="ECO:0000313" key="5">
    <source>
        <dbReference type="EMBL" id="RHW19273.1"/>
    </source>
</evidence>
<dbReference type="SUPFAM" id="SSF53474">
    <property type="entry name" value="alpha/beta-Hydrolases"/>
    <property type="match status" value="1"/>
</dbReference>
<dbReference type="Pfam" id="PF00135">
    <property type="entry name" value="COesterase"/>
    <property type="match status" value="1"/>
</dbReference>
<dbReference type="InterPro" id="IPR029058">
    <property type="entry name" value="AB_hydrolase_fold"/>
</dbReference>
<protein>
    <recommendedName>
        <fullName evidence="3">Carboxylic ester hydrolase</fullName>
        <ecNumber evidence="3">3.1.1.-</ecNumber>
    </recommendedName>
</protein>
<keyword evidence="2 3" id="KW-0378">Hydrolase</keyword>
<dbReference type="Gene3D" id="3.40.50.1820">
    <property type="entry name" value="alpha/beta hydrolase"/>
    <property type="match status" value="1"/>
</dbReference>
<dbReference type="PROSITE" id="PS00122">
    <property type="entry name" value="CARBOXYLESTERASE_B_1"/>
    <property type="match status" value="1"/>
</dbReference>
<dbReference type="EC" id="3.1.1.-" evidence="3"/>
<proteinExistence type="inferred from homology"/>
<evidence type="ECO:0000256" key="3">
    <source>
        <dbReference type="RuleBase" id="RU361235"/>
    </source>
</evidence>
<comment type="similarity">
    <text evidence="1 3">Belongs to the type-B carboxylesterase/lipase family.</text>
</comment>
<sequence length="515" mass="55441">MTDAPIVETAAGRVRGERINGMLWFRGIPYARAERFQAPISVTPWAGVRDALAYAPSCPQPMRGRPDRPPPIWVDGREIGTDEDCLALNIWTAEAADHCRRPVMVWLHTGGFGSGSGSAPLFEGDRLARRDMVVVSLNHRLGALGFLDLESFDPAFAGAANAGIADIVAALRWIRDNIAAFGGDPERVTLFGESGGALKISTLLAMPDAVPLFHRAIMQSGPRVRHLDRDRARAATEALFAQLDLPLGDIEALRALPADAIVAAAARVTKAMPSRGPGFPGIFSPVVDAALIPRDPFAQGAPAISAHIPLIIGYNRTEASYFSRMGFGPNDPAMEWDEVRRRLAPVLRDGMEPLLAAWRGAAPGLSPFETYLAIFTEFPTGHFARTIAARRAAAGSAPTYLYRFDWATDAWGSVGPSPHMIELPFVFDAVDRAPEMVGPATDDTRAIAADVSGAWRAFAGTGSPAAEGQPAWPAYDAATRRRMHIDRRWNVGPDLHPDLAAALDSALDLTPERPS</sequence>
<reference evidence="5 6" key="1">
    <citation type="submission" date="2018-08" db="EMBL/GenBank/DDBJ databases">
        <title>The multiple taxonomic identification of Sphingomonas gilva.</title>
        <authorList>
            <person name="Zhu D."/>
            <person name="Zheng S."/>
        </authorList>
    </citation>
    <scope>NUCLEOTIDE SEQUENCE [LARGE SCALE GENOMIC DNA]</scope>
    <source>
        <strain evidence="5 6">ZDH117</strain>
    </source>
</reference>
<dbReference type="Proteomes" id="UP000266693">
    <property type="component" value="Unassembled WGS sequence"/>
</dbReference>
<gene>
    <name evidence="5" type="ORF">D1610_03970</name>
</gene>
<name>A0A396RXS4_9SPHN</name>
<dbReference type="OrthoDB" id="9775851at2"/>
<feature type="domain" description="Carboxylesterase type B" evidence="4">
    <location>
        <begin position="4"/>
        <end position="488"/>
    </location>
</feature>
<dbReference type="InterPro" id="IPR002018">
    <property type="entry name" value="CarbesteraseB"/>
</dbReference>
<dbReference type="InterPro" id="IPR050309">
    <property type="entry name" value="Type-B_Carboxylest/Lipase"/>
</dbReference>
<evidence type="ECO:0000256" key="2">
    <source>
        <dbReference type="ARBA" id="ARBA00022801"/>
    </source>
</evidence>